<proteinExistence type="inferred from homology"/>
<dbReference type="PANTHER" id="PTHR45782:SF4">
    <property type="entry name" value="MITOCHONDRIAL RIBOSOME-ASSOCIATED GTPASE 1"/>
    <property type="match status" value="1"/>
</dbReference>
<dbReference type="AlphaFoldDB" id="A0A2V5K898"/>
<dbReference type="InterPro" id="IPR023179">
    <property type="entry name" value="GTP-bd_ortho_bundle_sf"/>
</dbReference>
<keyword evidence="5 9" id="KW-0547">Nucleotide-binding</keyword>
<feature type="domain" description="CP-type G" evidence="12">
    <location>
        <begin position="15"/>
        <end position="179"/>
    </location>
</feature>
<dbReference type="PRINTS" id="PR00326">
    <property type="entry name" value="GTP1OBG"/>
</dbReference>
<dbReference type="PROSITE" id="PS51721">
    <property type="entry name" value="G_CP"/>
    <property type="match status" value="1"/>
</dbReference>
<evidence type="ECO:0000259" key="12">
    <source>
        <dbReference type="PROSITE" id="PS51721"/>
    </source>
</evidence>
<feature type="binding site" evidence="10">
    <location>
        <begin position="59"/>
        <end position="62"/>
    </location>
    <ligand>
        <name>GTP</name>
        <dbReference type="ChEBI" id="CHEBI:37565"/>
    </ligand>
</feature>
<dbReference type="OrthoDB" id="9779790at2"/>
<keyword evidence="8 9" id="KW-0342">GTP-binding</keyword>
<feature type="binding site" evidence="10">
    <location>
        <position position="175"/>
    </location>
    <ligand>
        <name>GTP</name>
        <dbReference type="ChEBI" id="CHEBI:37565"/>
    </ligand>
</feature>
<sequence>MATIQWFPGHMTRAKRQIQEKLKLIDIAIELLDARVPMSSRNPMIDDVLMNKPRLVLLNKADLADPDVTREWVAHFAEAGIEAVQIDSVSGEGVRSIPERAKHALRAKIEAQLRKGMNPRAVRALIVGIPNVGKSTLINRLAGRHVAATGDKPGVTKGQQWIKTGGDLELLDTPGILWPKFDDEQVGYRLAAIGSINDQILQVEDVAFHAIRYLSAAYPDRLMERYELDAVPANEAEPHDIVDVMERIGRKRGCLQSGGSVNLEKASMVVLRDLRGGKLGRISLERPEPQTQPQPLESTREG</sequence>
<evidence type="ECO:0000256" key="8">
    <source>
        <dbReference type="ARBA" id="ARBA00023134"/>
    </source>
</evidence>
<organism evidence="13 14">
    <name type="scientific">Paenibacillus flagellatus</name>
    <dbReference type="NCBI Taxonomy" id="2211139"/>
    <lineage>
        <taxon>Bacteria</taxon>
        <taxon>Bacillati</taxon>
        <taxon>Bacillota</taxon>
        <taxon>Bacilli</taxon>
        <taxon>Bacillales</taxon>
        <taxon>Paenibacillaceae</taxon>
        <taxon>Paenibacillus</taxon>
    </lineage>
</organism>
<dbReference type="Gene3D" id="1.10.1580.10">
    <property type="match status" value="1"/>
</dbReference>
<dbReference type="GO" id="GO:0006412">
    <property type="term" value="P:translation"/>
    <property type="evidence" value="ECO:0007669"/>
    <property type="project" value="TreeGrafter"/>
</dbReference>
<dbReference type="InterPro" id="IPR006073">
    <property type="entry name" value="GTP-bd"/>
</dbReference>
<dbReference type="GO" id="GO:0005525">
    <property type="term" value="F:GTP binding"/>
    <property type="evidence" value="ECO:0007669"/>
    <property type="project" value="UniProtKB-KW"/>
</dbReference>
<evidence type="ECO:0000256" key="9">
    <source>
        <dbReference type="PIRNR" id="PIRNR006230"/>
    </source>
</evidence>
<protein>
    <recommendedName>
        <fullName evidence="2 9">Ribosome biogenesis GTPase A</fullName>
    </recommendedName>
</protein>
<evidence type="ECO:0000256" key="5">
    <source>
        <dbReference type="ARBA" id="ARBA00022741"/>
    </source>
</evidence>
<keyword evidence="14" id="KW-1185">Reference proteome</keyword>
<comment type="caution">
    <text evidence="13">The sequence shown here is derived from an EMBL/GenBank/DDBJ whole genome shotgun (WGS) entry which is preliminary data.</text>
</comment>
<dbReference type="FunFam" id="1.10.1580.10:FF:000003">
    <property type="entry name" value="Ribosome biogenesis GTPase A"/>
    <property type="match status" value="1"/>
</dbReference>
<evidence type="ECO:0000256" key="1">
    <source>
        <dbReference type="ARBA" id="ARBA00004496"/>
    </source>
</evidence>
<keyword evidence="6" id="KW-0378">Hydrolase</keyword>
<dbReference type="PANTHER" id="PTHR45782">
    <property type="entry name" value="MITOCHONDRIAL RIBOSOME-ASSOCIATED GTPASE 1"/>
    <property type="match status" value="1"/>
</dbReference>
<keyword evidence="4" id="KW-0690">Ribosome biogenesis</keyword>
<dbReference type="InterPro" id="IPR030378">
    <property type="entry name" value="G_CP_dom"/>
</dbReference>
<comment type="function">
    <text evidence="9">Required for a late step of 50S ribosomal subunit assembly. Has GTPase activity.</text>
</comment>
<dbReference type="GO" id="GO:0003924">
    <property type="term" value="F:GTPase activity"/>
    <property type="evidence" value="ECO:0007669"/>
    <property type="project" value="TreeGrafter"/>
</dbReference>
<evidence type="ECO:0000256" key="2">
    <source>
        <dbReference type="ARBA" id="ARBA00014898"/>
    </source>
</evidence>
<reference evidence="13 14" key="1">
    <citation type="submission" date="2018-05" db="EMBL/GenBank/DDBJ databases">
        <title>Paenibacillus flagellatus sp. nov., isolated from selenium mineral soil.</title>
        <authorList>
            <person name="Dai X."/>
        </authorList>
    </citation>
    <scope>NUCLEOTIDE SEQUENCE [LARGE SCALE GENOMIC DNA]</scope>
    <source>
        <strain evidence="13 14">DXL2</strain>
    </source>
</reference>
<dbReference type="InterPro" id="IPR019991">
    <property type="entry name" value="GTP-bd_ribosome_bgen"/>
</dbReference>
<feature type="compositionally biased region" description="Polar residues" evidence="11">
    <location>
        <begin position="289"/>
        <end position="302"/>
    </location>
</feature>
<evidence type="ECO:0000313" key="13">
    <source>
        <dbReference type="EMBL" id="PYI54214.1"/>
    </source>
</evidence>
<feature type="region of interest" description="Disordered" evidence="11">
    <location>
        <begin position="281"/>
        <end position="302"/>
    </location>
</feature>
<dbReference type="Gene3D" id="3.40.50.300">
    <property type="entry name" value="P-loop containing nucleotide triphosphate hydrolases"/>
    <property type="match status" value="1"/>
</dbReference>
<evidence type="ECO:0000256" key="10">
    <source>
        <dbReference type="PIRSR" id="PIRSR006230-1"/>
    </source>
</evidence>
<evidence type="ECO:0000256" key="3">
    <source>
        <dbReference type="ARBA" id="ARBA00022490"/>
    </source>
</evidence>
<dbReference type="RefSeq" id="WP_110840274.1">
    <property type="nucleotide sequence ID" value="NZ_QJVJ01000005.1"/>
</dbReference>
<evidence type="ECO:0000256" key="6">
    <source>
        <dbReference type="ARBA" id="ARBA00022801"/>
    </source>
</evidence>
<dbReference type="CDD" id="cd01856">
    <property type="entry name" value="YlqF"/>
    <property type="match status" value="1"/>
</dbReference>
<dbReference type="GO" id="GO:0003723">
    <property type="term" value="F:RNA binding"/>
    <property type="evidence" value="ECO:0007669"/>
    <property type="project" value="UniProtKB-KW"/>
</dbReference>
<feature type="binding site" evidence="10">
    <location>
        <begin position="131"/>
        <end position="136"/>
    </location>
    <ligand>
        <name>GTP</name>
        <dbReference type="ChEBI" id="CHEBI:37565"/>
    </ligand>
</feature>
<dbReference type="FunFam" id="3.40.50.300:FF:000590">
    <property type="entry name" value="Ribosome biogenesis GTPase A"/>
    <property type="match status" value="1"/>
</dbReference>
<dbReference type="Proteomes" id="UP000247476">
    <property type="component" value="Unassembled WGS sequence"/>
</dbReference>
<accession>A0A2V5K898</accession>
<dbReference type="NCBIfam" id="TIGR03596">
    <property type="entry name" value="GTPase_YlqF"/>
    <property type="match status" value="1"/>
</dbReference>
<dbReference type="SUPFAM" id="SSF52540">
    <property type="entry name" value="P-loop containing nucleoside triphosphate hydrolases"/>
    <property type="match status" value="1"/>
</dbReference>
<dbReference type="InterPro" id="IPR016478">
    <property type="entry name" value="GTPase_MTG1"/>
</dbReference>
<dbReference type="Pfam" id="PF01926">
    <property type="entry name" value="MMR_HSR1"/>
    <property type="match status" value="1"/>
</dbReference>
<dbReference type="GO" id="GO:0005737">
    <property type="term" value="C:cytoplasm"/>
    <property type="evidence" value="ECO:0007669"/>
    <property type="project" value="UniProtKB-SubCell"/>
</dbReference>
<evidence type="ECO:0000313" key="14">
    <source>
        <dbReference type="Proteomes" id="UP000247476"/>
    </source>
</evidence>
<keyword evidence="3 9" id="KW-0963">Cytoplasm</keyword>
<dbReference type="InterPro" id="IPR027417">
    <property type="entry name" value="P-loop_NTPase"/>
</dbReference>
<dbReference type="GO" id="GO:0042254">
    <property type="term" value="P:ribosome biogenesis"/>
    <property type="evidence" value="ECO:0007669"/>
    <property type="project" value="UniProtKB-KW"/>
</dbReference>
<comment type="subcellular location">
    <subcellularLocation>
        <location evidence="1 9">Cytoplasm</location>
    </subcellularLocation>
</comment>
<keyword evidence="7" id="KW-0694">RNA-binding</keyword>
<dbReference type="EMBL" id="QJVJ01000005">
    <property type="protein sequence ID" value="PYI54214.1"/>
    <property type="molecule type" value="Genomic_DNA"/>
</dbReference>
<evidence type="ECO:0000256" key="11">
    <source>
        <dbReference type="SAM" id="MobiDB-lite"/>
    </source>
</evidence>
<evidence type="ECO:0000256" key="7">
    <source>
        <dbReference type="ARBA" id="ARBA00022884"/>
    </source>
</evidence>
<dbReference type="PIRSF" id="PIRSF006230">
    <property type="entry name" value="MG442"/>
    <property type="match status" value="1"/>
</dbReference>
<name>A0A2V5K898_9BACL</name>
<comment type="similarity">
    <text evidence="9">Belongs to the TRAFAC class YlqF/YawG GTPase family. MTG1 subfamily.</text>
</comment>
<gene>
    <name evidence="13" type="primary">ylqF</name>
    <name evidence="13" type="ORF">DLM86_12015</name>
</gene>
<evidence type="ECO:0000256" key="4">
    <source>
        <dbReference type="ARBA" id="ARBA00022517"/>
    </source>
</evidence>